<organism evidence="2 3">
    <name type="scientific">Gonapodya prolifera (strain JEL478)</name>
    <name type="common">Monoblepharis prolifera</name>
    <dbReference type="NCBI Taxonomy" id="1344416"/>
    <lineage>
        <taxon>Eukaryota</taxon>
        <taxon>Fungi</taxon>
        <taxon>Fungi incertae sedis</taxon>
        <taxon>Chytridiomycota</taxon>
        <taxon>Chytridiomycota incertae sedis</taxon>
        <taxon>Monoblepharidomycetes</taxon>
        <taxon>Monoblepharidales</taxon>
        <taxon>Gonapodyaceae</taxon>
        <taxon>Gonapodya</taxon>
    </lineage>
</organism>
<name>A0A139A4A3_GONPJ</name>
<protein>
    <submittedName>
        <fullName evidence="2">Uncharacterized protein</fullName>
    </submittedName>
</protein>
<evidence type="ECO:0000313" key="2">
    <source>
        <dbReference type="EMBL" id="KXS11305.1"/>
    </source>
</evidence>
<reference evidence="2 3" key="1">
    <citation type="journal article" date="2015" name="Genome Biol. Evol.">
        <title>Phylogenomic analyses indicate that early fungi evolved digesting cell walls of algal ancestors of land plants.</title>
        <authorList>
            <person name="Chang Y."/>
            <person name="Wang S."/>
            <person name="Sekimoto S."/>
            <person name="Aerts A.L."/>
            <person name="Choi C."/>
            <person name="Clum A."/>
            <person name="LaButti K.M."/>
            <person name="Lindquist E.A."/>
            <person name="Yee Ngan C."/>
            <person name="Ohm R.A."/>
            <person name="Salamov A.A."/>
            <person name="Grigoriev I.V."/>
            <person name="Spatafora J.W."/>
            <person name="Berbee M.L."/>
        </authorList>
    </citation>
    <scope>NUCLEOTIDE SEQUENCE [LARGE SCALE GENOMIC DNA]</scope>
    <source>
        <strain evidence="2 3">JEL478</strain>
    </source>
</reference>
<dbReference type="EMBL" id="KQ965804">
    <property type="protein sequence ID" value="KXS11305.1"/>
    <property type="molecule type" value="Genomic_DNA"/>
</dbReference>
<dbReference type="Proteomes" id="UP000070544">
    <property type="component" value="Unassembled WGS sequence"/>
</dbReference>
<gene>
    <name evidence="2" type="ORF">M427DRAFT_441578</name>
</gene>
<proteinExistence type="predicted"/>
<evidence type="ECO:0000313" key="3">
    <source>
        <dbReference type="Proteomes" id="UP000070544"/>
    </source>
</evidence>
<feature type="compositionally biased region" description="Basic and acidic residues" evidence="1">
    <location>
        <begin position="207"/>
        <end position="218"/>
    </location>
</feature>
<accession>A0A139A4A3</accession>
<feature type="region of interest" description="Disordered" evidence="1">
    <location>
        <begin position="171"/>
        <end position="218"/>
    </location>
</feature>
<dbReference type="AlphaFoldDB" id="A0A139A4A3"/>
<feature type="region of interest" description="Disordered" evidence="1">
    <location>
        <begin position="97"/>
        <end position="128"/>
    </location>
</feature>
<sequence length="218" mass="23202">MSGPWRRTARTSSNPKWSRSFFNLVPEAQDMAFDGCTPLQVLAGLCEHKLLGPIFEAQGVAAAAGHPSGIAPNAVPAEFLKCAVGLHRREEVGWVLGAPPNQTTRGGVSESERRSSVTPSPPPDADDLAASWPFYPTMVDLEPVVKPPRDPVFFPPTTSFVNGAYPPSPNSVLGSSPGTLAPPPHIPGSPLVSSGSVNPARFHPPRSRVDGRRRCTRT</sequence>
<evidence type="ECO:0000256" key="1">
    <source>
        <dbReference type="SAM" id="MobiDB-lite"/>
    </source>
</evidence>
<keyword evidence="3" id="KW-1185">Reference proteome</keyword>